<dbReference type="RefSeq" id="WP_145390048.1">
    <property type="nucleotide sequence ID" value="NZ_CP037423.1"/>
</dbReference>
<evidence type="ECO:0000259" key="1">
    <source>
        <dbReference type="Pfam" id="PF09823"/>
    </source>
</evidence>
<dbReference type="EMBL" id="CP037423">
    <property type="protein sequence ID" value="QDV45801.1"/>
    <property type="molecule type" value="Genomic_DNA"/>
</dbReference>
<dbReference type="Proteomes" id="UP000319004">
    <property type="component" value="Chromosome"/>
</dbReference>
<accession>A0A518HY54</accession>
<organism evidence="2 3">
    <name type="scientific">Stieleria neptunia</name>
    <dbReference type="NCBI Taxonomy" id="2527979"/>
    <lineage>
        <taxon>Bacteria</taxon>
        <taxon>Pseudomonadati</taxon>
        <taxon>Planctomycetota</taxon>
        <taxon>Planctomycetia</taxon>
        <taxon>Pirellulales</taxon>
        <taxon>Pirellulaceae</taxon>
        <taxon>Stieleria</taxon>
    </lineage>
</organism>
<dbReference type="InterPro" id="IPR018633">
    <property type="entry name" value="DUF2357"/>
</dbReference>
<dbReference type="AlphaFoldDB" id="A0A518HY54"/>
<dbReference type="Pfam" id="PF09823">
    <property type="entry name" value="DUF2357"/>
    <property type="match status" value="1"/>
</dbReference>
<gene>
    <name evidence="2" type="ORF">Enr13x_57040</name>
</gene>
<dbReference type="InterPro" id="IPR007505">
    <property type="entry name" value="PDDEXK_7"/>
</dbReference>
<sequence>MKRLFHLATNRFTLDWNRVRDQDQAVLARTLPVVGRLKLMPHVRELEWLDTTKRAGVPDSLATDERIENGPPLYEQTDYQLYLRASGTGDTIEIRHRDPAIERSLNLQEKGRVVHGVINFRGQIGRSQFSVYVNGVRQLDFEVEVFPTKVDYESDYQEIVADVQSILTSLAYEYLRSTYQMGRLEAANRPSKLEWLVLIEHVIGELETAMNYIAQRPTRGLVRREQSTRLERIRRVDSRVRSQVRRGHGKGPMVQLAGVMARERLVQRPAELTLDTMEHRWLRNQLIEVQRTLSQIVTIYDGDEELSARRQRTLDGITGLKGRVSRLLRLEPVESADGDPPMGFASLQLVSAPGYREAYRMLMFLKMGLKLEGDLIKLAVKDLEVLYEYWTYLTVVRIIQEEHGPPQRLDQFFKVRQSGLSVQLKQGNGQRISFRTRADRRISVLYNPKFENQDTTLIPQKPDILIRFEEDGWPIIQLVCDAKYRIDATDKYRQQFRSFGPPIDAINVLHRYRDAILEWGSSEHEATGLKRSVVQAAALFPMNQFPDEDFRASRLWQSIERLGVGAIPALPGNTAFLQEWLHSALRQGGWSMADRAIANLADSRARDWRVAASEPVLVGVLRSPGTEQHLNWIKRERLYYQPLTKTQRRQFFVRQVALYIPSGLNEPNGIRYSADVEQIEVVDRSEIPTPWPARRTEQMVLYRLGAVRRLPNPIDVSSEHATTVRGSRWTTRLGLQRARTIGEIALETEPEWRLLEWLQANGILYKIRLDPARVQDADNPKGRAWFELETGEQIRYDGSNGFLWRKAGTNNRYVTLREIFNHQHN</sequence>
<protein>
    <recommendedName>
        <fullName evidence="1">DUF2357 domain-containing protein</fullName>
    </recommendedName>
</protein>
<proteinExistence type="predicted"/>
<keyword evidence="3" id="KW-1185">Reference proteome</keyword>
<dbReference type="OrthoDB" id="11970at2"/>
<dbReference type="KEGG" id="snep:Enr13x_57040"/>
<evidence type="ECO:0000313" key="2">
    <source>
        <dbReference type="EMBL" id="QDV45801.1"/>
    </source>
</evidence>
<evidence type="ECO:0000313" key="3">
    <source>
        <dbReference type="Proteomes" id="UP000319004"/>
    </source>
</evidence>
<feature type="domain" description="DUF2357" evidence="1">
    <location>
        <begin position="116"/>
        <end position="361"/>
    </location>
</feature>
<reference evidence="2 3" key="1">
    <citation type="submission" date="2019-03" db="EMBL/GenBank/DDBJ databases">
        <title>Deep-cultivation of Planctomycetes and their phenomic and genomic characterization uncovers novel biology.</title>
        <authorList>
            <person name="Wiegand S."/>
            <person name="Jogler M."/>
            <person name="Boedeker C."/>
            <person name="Pinto D."/>
            <person name="Vollmers J."/>
            <person name="Rivas-Marin E."/>
            <person name="Kohn T."/>
            <person name="Peeters S.H."/>
            <person name="Heuer A."/>
            <person name="Rast P."/>
            <person name="Oberbeckmann S."/>
            <person name="Bunk B."/>
            <person name="Jeske O."/>
            <person name="Meyerdierks A."/>
            <person name="Storesund J.E."/>
            <person name="Kallscheuer N."/>
            <person name="Luecker S."/>
            <person name="Lage O.M."/>
            <person name="Pohl T."/>
            <person name="Merkel B.J."/>
            <person name="Hornburger P."/>
            <person name="Mueller R.-W."/>
            <person name="Bruemmer F."/>
            <person name="Labrenz M."/>
            <person name="Spormann A.M."/>
            <person name="Op den Camp H."/>
            <person name="Overmann J."/>
            <person name="Amann R."/>
            <person name="Jetten M.S.M."/>
            <person name="Mascher T."/>
            <person name="Medema M.H."/>
            <person name="Devos D.P."/>
            <person name="Kaster A.-K."/>
            <person name="Ovreas L."/>
            <person name="Rohde M."/>
            <person name="Galperin M.Y."/>
            <person name="Jogler C."/>
        </authorList>
    </citation>
    <scope>NUCLEOTIDE SEQUENCE [LARGE SCALE GENOMIC DNA]</scope>
    <source>
        <strain evidence="2 3">Enr13</strain>
    </source>
</reference>
<name>A0A518HY54_9BACT</name>
<dbReference type="Pfam" id="PF04411">
    <property type="entry name" value="PDDEXK_7"/>
    <property type="match status" value="1"/>
</dbReference>